<feature type="compositionally biased region" description="Polar residues" evidence="1">
    <location>
        <begin position="430"/>
        <end position="451"/>
    </location>
</feature>
<name>Q2CDM2_OCEGH</name>
<feature type="region of interest" description="Disordered" evidence="1">
    <location>
        <begin position="418"/>
        <end position="463"/>
    </location>
</feature>
<dbReference type="HOGENOM" id="CLU_658748_0_0_5"/>
<reference evidence="2 3" key="1">
    <citation type="journal article" date="2010" name="J. Bacteriol.">
        <title>Genome sequences of Oceanicola granulosus HTCC2516(T) and Oceanicola batsensis HTCC2597(TDelta).</title>
        <authorList>
            <person name="Thrash J.C."/>
            <person name="Cho J.C."/>
            <person name="Vergin K.L."/>
            <person name="Giovannoni S.J."/>
        </authorList>
    </citation>
    <scope>NUCLEOTIDE SEQUENCE [LARGE SCALE GENOMIC DNA]</scope>
    <source>
        <strain evidence="3">ATCC BAA-861 / DSM 15982 / KCTC 12143 / HTCC2516</strain>
    </source>
</reference>
<dbReference type="Proteomes" id="UP000003635">
    <property type="component" value="Unassembled WGS sequence"/>
</dbReference>
<keyword evidence="3" id="KW-1185">Reference proteome</keyword>
<evidence type="ECO:0000256" key="1">
    <source>
        <dbReference type="SAM" id="MobiDB-lite"/>
    </source>
</evidence>
<organism evidence="2 3">
    <name type="scientific">Oceanicola granulosus (strain ATCC BAA-861 / DSM 15982 / KCTC 12143 / HTCC2516)</name>
    <dbReference type="NCBI Taxonomy" id="314256"/>
    <lineage>
        <taxon>Bacteria</taxon>
        <taxon>Pseudomonadati</taxon>
        <taxon>Pseudomonadota</taxon>
        <taxon>Alphaproteobacteria</taxon>
        <taxon>Rhodobacterales</taxon>
        <taxon>Roseobacteraceae</taxon>
        <taxon>Oceanicola</taxon>
    </lineage>
</organism>
<protein>
    <submittedName>
        <fullName evidence="2">Uncharacterized protein</fullName>
    </submittedName>
</protein>
<proteinExistence type="predicted"/>
<evidence type="ECO:0000313" key="3">
    <source>
        <dbReference type="Proteomes" id="UP000003635"/>
    </source>
</evidence>
<evidence type="ECO:0000313" key="2">
    <source>
        <dbReference type="EMBL" id="EAR50828.1"/>
    </source>
</evidence>
<comment type="caution">
    <text evidence="2">The sequence shown here is derived from an EMBL/GenBank/DDBJ whole genome shotgun (WGS) entry which is preliminary data.</text>
</comment>
<dbReference type="AlphaFoldDB" id="Q2CDM2"/>
<accession>Q2CDM2</accession>
<dbReference type="eggNOG" id="ENOG5032TRP">
    <property type="taxonomic scope" value="Bacteria"/>
</dbReference>
<gene>
    <name evidence="2" type="ORF">OG2516_09523</name>
</gene>
<sequence length="463" mass="49322">MDREPDAQVLGFGNHLGIAGDRRGRAGALRAQQHLRVRVARALEDLGDRAVLDDLAVLHHANPVGDLAHDGEVVGDEEQAQPLLALQLREQLEDLRLDRHVERGGRLVGDQQVGVVGERDGDHHPLALPARELVRVGLEPGLRVADADLGEQLDDPFLDRRPAQALVQLDRLGELLVEGVERVERGHRLLKDEADVVAAHLAQPRLGGADHLLPLVEDRAGDAGAVAQQLHRRERGDGLARARFAHQRHGLAAADVEADAAHGAGLGAVLVEADVEPADGEDLVGGHRVSGVPALAGVSAVAAAFSPGGAPVKVLRGSKASRTPSKMKTSSDSMIAKVKNAVKPSHGACRFCLACSVSSPSDGADEGRPKPRKSRLARVPMAPVMRNGSMVTVATIALGRTWRNMIVRSVTPSARAARTYSKLRARRNSARTTPTSAGQPNSTVRNTSSQKLRPRIAKTMMMT</sequence>
<dbReference type="EMBL" id="AAOT01000022">
    <property type="protein sequence ID" value="EAR50828.1"/>
    <property type="molecule type" value="Genomic_DNA"/>
</dbReference>
<dbReference type="AntiFam" id="ANF00095">
    <property type="entry name" value="Shadow ORF (opposite ABC transporters)"/>
</dbReference>
<dbReference type="AntiFam" id="ANF00142">
    <property type="entry name" value="Shadow ORF (opposite yadG)"/>
</dbReference>